<dbReference type="SUPFAM" id="SSF55785">
    <property type="entry name" value="PYP-like sensor domain (PAS domain)"/>
    <property type="match status" value="1"/>
</dbReference>
<evidence type="ECO:0000313" key="2">
    <source>
        <dbReference type="EMBL" id="PLZ88579.1"/>
    </source>
</evidence>
<evidence type="ECO:0000313" key="3">
    <source>
        <dbReference type="Proteomes" id="UP000235036"/>
    </source>
</evidence>
<organism evidence="2 3">
    <name type="scientific">Fischerella muscicola CCMEE 5323</name>
    <dbReference type="NCBI Taxonomy" id="2019572"/>
    <lineage>
        <taxon>Bacteria</taxon>
        <taxon>Bacillati</taxon>
        <taxon>Cyanobacteriota</taxon>
        <taxon>Cyanophyceae</taxon>
        <taxon>Nostocales</taxon>
        <taxon>Hapalosiphonaceae</taxon>
        <taxon>Fischerella</taxon>
    </lineage>
</organism>
<protein>
    <submittedName>
        <fullName evidence="2">GAF domain-containing protein</fullName>
    </submittedName>
</protein>
<sequence>MQLKRDNQHPINDPLQNADALLWAMIENLPGGAAFVVDSDLRYRLAEGEALAAAGFKPEDWVGKTIFEALPPGLAATYEVQYRKALAGEPFEVEHAAHNRFYISRGTPLRSANGEVYAVLVVSYDITDRKQAEAALRDKEAKLAQELADTKQLQHISSQLIQSENINALYEQILDAAIAILLSDMGSMQMFYPEQNELRLLAWKGFDPASAVFWEWVRVDSSSTCGVVFNTGERVIVADVETCDFMAGTEDLDACRLSGIRAMQSTPLISRDGRVMGMISNHWREPHQPSERELRLLDVLARQAADLIDRRQAEADAAADLEDMQRLHELGARLVAEDDIQTLYQEIVATAIALTRADAGSIQILDEATQDLVLLATQGSTPEMIQHFHRVNAGSNTSCGRALVTGDRTFVDFDVPQSEDPDGSMRLHLEAGYLSAQSTPLITRSGKAIGMVSTHWRKHHRPSDRELRFLDLLARQAADLIE</sequence>
<dbReference type="NCBIfam" id="TIGR00229">
    <property type="entry name" value="sensory_box"/>
    <property type="match status" value="1"/>
</dbReference>
<dbReference type="AlphaFoldDB" id="A0A2N6K1Q5"/>
<dbReference type="PROSITE" id="PS50113">
    <property type="entry name" value="PAC"/>
    <property type="match status" value="1"/>
</dbReference>
<reference evidence="2 3" key="1">
    <citation type="submission" date="2017-08" db="EMBL/GenBank/DDBJ databases">
        <title>Genomes of Fischerella (Mastigocladus) sp. strains.</title>
        <authorList>
            <person name="Miller S.R."/>
        </authorList>
    </citation>
    <scope>NUCLEOTIDE SEQUENCE [LARGE SCALE GENOMIC DNA]</scope>
    <source>
        <strain evidence="2 3">CCMEE 5323</strain>
    </source>
</reference>
<dbReference type="Pfam" id="PF08448">
    <property type="entry name" value="PAS_4"/>
    <property type="match status" value="1"/>
</dbReference>
<dbReference type="SUPFAM" id="SSF55781">
    <property type="entry name" value="GAF domain-like"/>
    <property type="match status" value="2"/>
</dbReference>
<dbReference type="InterPro" id="IPR013656">
    <property type="entry name" value="PAS_4"/>
</dbReference>
<comment type="caution">
    <text evidence="2">The sequence shown here is derived from an EMBL/GenBank/DDBJ whole genome shotgun (WGS) entry which is preliminary data.</text>
</comment>
<feature type="domain" description="PAC" evidence="1">
    <location>
        <begin position="76"/>
        <end position="138"/>
    </location>
</feature>
<evidence type="ECO:0000259" key="1">
    <source>
        <dbReference type="PROSITE" id="PS50113"/>
    </source>
</evidence>
<dbReference type="SMART" id="SM00065">
    <property type="entry name" value="GAF"/>
    <property type="match status" value="2"/>
</dbReference>
<dbReference type="Gene3D" id="3.30.450.40">
    <property type="match status" value="2"/>
</dbReference>
<dbReference type="EMBL" id="NRQW01000332">
    <property type="protein sequence ID" value="PLZ88579.1"/>
    <property type="molecule type" value="Genomic_DNA"/>
</dbReference>
<dbReference type="RefSeq" id="WP_016866022.1">
    <property type="nucleotide sequence ID" value="NZ_CAWNVR010000436.1"/>
</dbReference>
<proteinExistence type="predicted"/>
<dbReference type="Proteomes" id="UP000235036">
    <property type="component" value="Unassembled WGS sequence"/>
</dbReference>
<accession>A0A2N6K1Q5</accession>
<dbReference type="InterPro" id="IPR000014">
    <property type="entry name" value="PAS"/>
</dbReference>
<dbReference type="InterPro" id="IPR003018">
    <property type="entry name" value="GAF"/>
</dbReference>
<name>A0A2N6K1Q5_FISMU</name>
<dbReference type="Gene3D" id="3.30.450.20">
    <property type="entry name" value="PAS domain"/>
    <property type="match status" value="1"/>
</dbReference>
<dbReference type="InterPro" id="IPR000700">
    <property type="entry name" value="PAS-assoc_C"/>
</dbReference>
<dbReference type="InterPro" id="IPR029016">
    <property type="entry name" value="GAF-like_dom_sf"/>
</dbReference>
<dbReference type="InterPro" id="IPR035965">
    <property type="entry name" value="PAS-like_dom_sf"/>
</dbReference>
<keyword evidence="3" id="KW-1185">Reference proteome</keyword>
<dbReference type="Pfam" id="PF13185">
    <property type="entry name" value="GAF_2"/>
    <property type="match status" value="2"/>
</dbReference>
<gene>
    <name evidence="2" type="ORF">CEN44_14990</name>
</gene>